<evidence type="ECO:0000256" key="1">
    <source>
        <dbReference type="SAM" id="Phobius"/>
    </source>
</evidence>
<feature type="transmembrane region" description="Helical" evidence="1">
    <location>
        <begin position="89"/>
        <end position="108"/>
    </location>
</feature>
<accession>C9ZMQ8</accession>
<protein>
    <submittedName>
        <fullName evidence="2">Uncharacterized protein</fullName>
    </submittedName>
</protein>
<sequence>MGALKRQAAVTASMIIIYYYYLHHHHHHRNYSHQFSLRNCTTSNNTHTHIYIYIYLYIYIHLYKYISIGVTLCIPEIFLSLTFNLCRDYSFSLPSIRLSILFQNIFLFSLKKKNHLPFNCLR</sequence>
<keyword evidence="1" id="KW-1133">Transmembrane helix</keyword>
<keyword evidence="1" id="KW-0812">Transmembrane</keyword>
<evidence type="ECO:0000313" key="3">
    <source>
        <dbReference type="Proteomes" id="UP000002316"/>
    </source>
</evidence>
<proteinExistence type="predicted"/>
<dbReference type="RefSeq" id="XP_011772850.1">
    <property type="nucleotide sequence ID" value="XM_011774548.1"/>
</dbReference>
<feature type="transmembrane region" description="Helical" evidence="1">
    <location>
        <begin position="62"/>
        <end position="83"/>
    </location>
</feature>
<evidence type="ECO:0000313" key="2">
    <source>
        <dbReference type="EMBL" id="CBH10561.1"/>
    </source>
</evidence>
<dbReference type="GeneID" id="23859685"/>
<keyword evidence="1" id="KW-0472">Membrane</keyword>
<dbReference type="KEGG" id="tbg:TbgDal_IV2620"/>
<gene>
    <name evidence="2" type="ORF">TbgDal_IV2620</name>
</gene>
<organism evidence="2 3">
    <name type="scientific">Trypanosoma brucei gambiense (strain MHOM/CI/86/DAL972)</name>
    <dbReference type="NCBI Taxonomy" id="679716"/>
    <lineage>
        <taxon>Eukaryota</taxon>
        <taxon>Discoba</taxon>
        <taxon>Euglenozoa</taxon>
        <taxon>Kinetoplastea</taxon>
        <taxon>Metakinetoplastina</taxon>
        <taxon>Trypanosomatida</taxon>
        <taxon>Trypanosomatidae</taxon>
        <taxon>Trypanosoma</taxon>
    </lineage>
</organism>
<dbReference type="EMBL" id="FN554967">
    <property type="protein sequence ID" value="CBH10561.1"/>
    <property type="molecule type" value="Genomic_DNA"/>
</dbReference>
<reference evidence="3" key="1">
    <citation type="journal article" date="2010" name="PLoS Negl. Trop. Dis.">
        <title>The genome sequence of Trypanosoma brucei gambiense, causative agent of chronic human african trypanosomiasis.</title>
        <authorList>
            <person name="Jackson A.P."/>
            <person name="Sanders M."/>
            <person name="Berry A."/>
            <person name="McQuillan J."/>
            <person name="Aslett M.A."/>
            <person name="Quail M.A."/>
            <person name="Chukualim B."/>
            <person name="Capewell P."/>
            <person name="MacLeod A."/>
            <person name="Melville S.E."/>
            <person name="Gibson W."/>
            <person name="Barry J.D."/>
            <person name="Berriman M."/>
            <person name="Hertz-Fowler C."/>
        </authorList>
    </citation>
    <scope>NUCLEOTIDE SEQUENCE [LARGE SCALE GENOMIC DNA]</scope>
    <source>
        <strain evidence="3">MHOM/CI/86/DAL972</strain>
    </source>
</reference>
<name>C9ZMQ8_TRYB9</name>
<dbReference type="AlphaFoldDB" id="C9ZMQ8"/>
<dbReference type="Proteomes" id="UP000002316">
    <property type="component" value="Chromosome 4"/>
</dbReference>